<dbReference type="HAMAP" id="MF_00265">
    <property type="entry name" value="VapC_Nob1"/>
    <property type="match status" value="1"/>
</dbReference>
<evidence type="ECO:0000256" key="5">
    <source>
        <dbReference type="ARBA" id="ARBA00022801"/>
    </source>
</evidence>
<evidence type="ECO:0000259" key="9">
    <source>
        <dbReference type="Pfam" id="PF01850"/>
    </source>
</evidence>
<proteinExistence type="inferred from homology"/>
<evidence type="ECO:0000256" key="2">
    <source>
        <dbReference type="ARBA" id="ARBA00022649"/>
    </source>
</evidence>
<evidence type="ECO:0000313" key="11">
    <source>
        <dbReference type="Proteomes" id="UP000215005"/>
    </source>
</evidence>
<evidence type="ECO:0000313" key="10">
    <source>
        <dbReference type="EMBL" id="ASU82963.1"/>
    </source>
</evidence>
<keyword evidence="11" id="KW-1185">Reference proteome</keyword>
<evidence type="ECO:0000256" key="7">
    <source>
        <dbReference type="ARBA" id="ARBA00038093"/>
    </source>
</evidence>
<dbReference type="RefSeq" id="WP_017617536.1">
    <property type="nucleotide sequence ID" value="NZ_ANBG01000080.1"/>
</dbReference>
<dbReference type="GO" id="GO:0004540">
    <property type="term" value="F:RNA nuclease activity"/>
    <property type="evidence" value="ECO:0007669"/>
    <property type="project" value="InterPro"/>
</dbReference>
<evidence type="ECO:0000256" key="8">
    <source>
        <dbReference type="HAMAP-Rule" id="MF_00265"/>
    </source>
</evidence>
<keyword evidence="2 8" id="KW-1277">Toxin-antitoxin system</keyword>
<feature type="domain" description="PIN" evidence="9">
    <location>
        <begin position="3"/>
        <end position="120"/>
    </location>
</feature>
<organism evidence="10 11">
    <name type="scientific">Nocardiopsis gilva YIM 90087</name>
    <dbReference type="NCBI Taxonomy" id="1235441"/>
    <lineage>
        <taxon>Bacteria</taxon>
        <taxon>Bacillati</taxon>
        <taxon>Actinomycetota</taxon>
        <taxon>Actinomycetes</taxon>
        <taxon>Streptosporangiales</taxon>
        <taxon>Nocardiopsidaceae</taxon>
        <taxon>Nocardiopsis</taxon>
    </lineage>
</organism>
<dbReference type="InterPro" id="IPR022907">
    <property type="entry name" value="VapC_family"/>
</dbReference>
<evidence type="ECO:0000256" key="1">
    <source>
        <dbReference type="ARBA" id="ARBA00001946"/>
    </source>
</evidence>
<comment type="function">
    <text evidence="8">Toxic component of a toxin-antitoxin (TA) system. An RNase.</text>
</comment>
<dbReference type="OrthoDB" id="9815354at2"/>
<dbReference type="GO" id="GO:0090729">
    <property type="term" value="F:toxin activity"/>
    <property type="evidence" value="ECO:0007669"/>
    <property type="project" value="UniProtKB-KW"/>
</dbReference>
<evidence type="ECO:0000256" key="6">
    <source>
        <dbReference type="ARBA" id="ARBA00022842"/>
    </source>
</evidence>
<dbReference type="InterPro" id="IPR002716">
    <property type="entry name" value="PIN_dom"/>
</dbReference>
<dbReference type="InterPro" id="IPR050556">
    <property type="entry name" value="Type_II_TA_system_RNase"/>
</dbReference>
<feature type="binding site" evidence="8">
    <location>
        <position position="6"/>
    </location>
    <ligand>
        <name>Mg(2+)</name>
        <dbReference type="ChEBI" id="CHEBI:18420"/>
    </ligand>
</feature>
<name>A0A223S4B3_9ACTN</name>
<dbReference type="GO" id="GO:0000287">
    <property type="term" value="F:magnesium ion binding"/>
    <property type="evidence" value="ECO:0007669"/>
    <property type="project" value="UniProtKB-UniRule"/>
</dbReference>
<comment type="cofactor">
    <cofactor evidence="1 8">
        <name>Mg(2+)</name>
        <dbReference type="ChEBI" id="CHEBI:18420"/>
    </cofactor>
</comment>
<dbReference type="EC" id="3.1.-.-" evidence="8"/>
<keyword evidence="4 8" id="KW-0479">Metal-binding</keyword>
<keyword evidence="3 8" id="KW-0540">Nuclease</keyword>
<dbReference type="EMBL" id="CP022753">
    <property type="protein sequence ID" value="ASU82963.1"/>
    <property type="molecule type" value="Genomic_DNA"/>
</dbReference>
<comment type="similarity">
    <text evidence="7 8">Belongs to the PINc/VapC protein family.</text>
</comment>
<evidence type="ECO:0000256" key="4">
    <source>
        <dbReference type="ARBA" id="ARBA00022723"/>
    </source>
</evidence>
<protein>
    <recommendedName>
        <fullName evidence="8">Ribonuclease VapC</fullName>
        <shortName evidence="8">RNase VapC</shortName>
        <ecNumber evidence="8">3.1.-.-</ecNumber>
    </recommendedName>
    <alternativeName>
        <fullName evidence="8">Toxin VapC</fullName>
    </alternativeName>
</protein>
<dbReference type="Proteomes" id="UP000215005">
    <property type="component" value="Chromosome"/>
</dbReference>
<keyword evidence="6 8" id="KW-0460">Magnesium</keyword>
<accession>A0A223S4B3</accession>
<dbReference type="Pfam" id="PF01850">
    <property type="entry name" value="PIN"/>
    <property type="match status" value="1"/>
</dbReference>
<dbReference type="Gene3D" id="3.40.50.1010">
    <property type="entry name" value="5'-nuclease"/>
    <property type="match status" value="1"/>
</dbReference>
<sequence>MSYLVDTNVISELRKSAPDPRAQLWRSSVSSEEIYTSVLVIGEIRRGIERLRRRDPAQADAFDRWLDQIRVSYSERVLPITNEIAEEWARMNVPDPMPVIDGLLAASAKVHGLTLVTRNTKDVMRPGVNLFDPVTFGT</sequence>
<dbReference type="PANTHER" id="PTHR33653">
    <property type="entry name" value="RIBONUCLEASE VAPC2"/>
    <property type="match status" value="1"/>
</dbReference>
<dbReference type="SUPFAM" id="SSF88723">
    <property type="entry name" value="PIN domain-like"/>
    <property type="match status" value="1"/>
</dbReference>
<dbReference type="InterPro" id="IPR029060">
    <property type="entry name" value="PIN-like_dom_sf"/>
</dbReference>
<evidence type="ECO:0000256" key="3">
    <source>
        <dbReference type="ARBA" id="ARBA00022722"/>
    </source>
</evidence>
<gene>
    <name evidence="8" type="primary">vapC</name>
    <name evidence="10" type="ORF">CDO52_09315</name>
</gene>
<dbReference type="AlphaFoldDB" id="A0A223S4B3"/>
<dbReference type="GO" id="GO:0016787">
    <property type="term" value="F:hydrolase activity"/>
    <property type="evidence" value="ECO:0007669"/>
    <property type="project" value="UniProtKB-KW"/>
</dbReference>
<keyword evidence="5 8" id="KW-0378">Hydrolase</keyword>
<dbReference type="PANTHER" id="PTHR33653:SF1">
    <property type="entry name" value="RIBONUCLEASE VAPC2"/>
    <property type="match status" value="1"/>
</dbReference>
<reference evidence="10 11" key="1">
    <citation type="submission" date="2017-08" db="EMBL/GenBank/DDBJ databases">
        <title>The complete genome sequence of Nocardiopsis gilva YIM 90087.</title>
        <authorList>
            <person name="Yin M."/>
            <person name="Tang S."/>
        </authorList>
    </citation>
    <scope>NUCLEOTIDE SEQUENCE [LARGE SCALE GENOMIC DNA]</scope>
    <source>
        <strain evidence="10 11">YIM 90087</strain>
    </source>
</reference>
<dbReference type="KEGG" id="ngv:CDO52_09315"/>
<dbReference type="CDD" id="cd18746">
    <property type="entry name" value="PIN_VapC4-5_FitB-like"/>
    <property type="match status" value="1"/>
</dbReference>
<keyword evidence="8" id="KW-0800">Toxin</keyword>
<feature type="binding site" evidence="8">
    <location>
        <position position="101"/>
    </location>
    <ligand>
        <name>Mg(2+)</name>
        <dbReference type="ChEBI" id="CHEBI:18420"/>
    </ligand>
</feature>